<proteinExistence type="predicted"/>
<name>A0A0E9QHP0_ANGAN</name>
<accession>A0A0E9QHP0</accession>
<evidence type="ECO:0000313" key="1">
    <source>
        <dbReference type="EMBL" id="JAH15855.1"/>
    </source>
</evidence>
<protein>
    <submittedName>
        <fullName evidence="1">Uncharacterized protein</fullName>
    </submittedName>
</protein>
<sequence>MLICVYNAHGNLWFYVAQIHRCPCKSFVVPELCWSDGIYQTFPMHF</sequence>
<reference evidence="1" key="1">
    <citation type="submission" date="2014-11" db="EMBL/GenBank/DDBJ databases">
        <authorList>
            <person name="Amaro Gonzalez C."/>
        </authorList>
    </citation>
    <scope>NUCLEOTIDE SEQUENCE</scope>
</reference>
<dbReference type="AlphaFoldDB" id="A0A0E9QHP0"/>
<reference evidence="1" key="2">
    <citation type="journal article" date="2015" name="Fish Shellfish Immunol.">
        <title>Early steps in the European eel (Anguilla anguilla)-Vibrio vulnificus interaction in the gills: Role of the RtxA13 toxin.</title>
        <authorList>
            <person name="Callol A."/>
            <person name="Pajuelo D."/>
            <person name="Ebbesson L."/>
            <person name="Teles M."/>
            <person name="MacKenzie S."/>
            <person name="Amaro C."/>
        </authorList>
    </citation>
    <scope>NUCLEOTIDE SEQUENCE</scope>
</reference>
<organism evidence="1">
    <name type="scientific">Anguilla anguilla</name>
    <name type="common">European freshwater eel</name>
    <name type="synonym">Muraena anguilla</name>
    <dbReference type="NCBI Taxonomy" id="7936"/>
    <lineage>
        <taxon>Eukaryota</taxon>
        <taxon>Metazoa</taxon>
        <taxon>Chordata</taxon>
        <taxon>Craniata</taxon>
        <taxon>Vertebrata</taxon>
        <taxon>Euteleostomi</taxon>
        <taxon>Actinopterygii</taxon>
        <taxon>Neopterygii</taxon>
        <taxon>Teleostei</taxon>
        <taxon>Anguilliformes</taxon>
        <taxon>Anguillidae</taxon>
        <taxon>Anguilla</taxon>
    </lineage>
</organism>
<dbReference type="EMBL" id="GBXM01092722">
    <property type="protein sequence ID" value="JAH15855.1"/>
    <property type="molecule type" value="Transcribed_RNA"/>
</dbReference>